<evidence type="ECO:0000256" key="1">
    <source>
        <dbReference type="SAM" id="MobiDB-lite"/>
    </source>
</evidence>
<reference evidence="2" key="1">
    <citation type="submission" date="2015-12" db="EMBL/GenBank/DDBJ databases">
        <title>Update maize B73 reference genome by single molecule sequencing technologies.</title>
        <authorList>
            <consortium name="Maize Genome Sequencing Project"/>
            <person name="Ware D."/>
        </authorList>
    </citation>
    <scope>NUCLEOTIDE SEQUENCE</scope>
    <source>
        <tissue evidence="2">Seedling</tissue>
    </source>
</reference>
<gene>
    <name evidence="2" type="ORF">ZEAMMB73_Zm00001d051976</name>
</gene>
<evidence type="ECO:0000313" key="2">
    <source>
        <dbReference type="EMBL" id="AQK55664.1"/>
    </source>
</evidence>
<dbReference type="AlphaFoldDB" id="A0A1D6QBP5"/>
<proteinExistence type="predicted"/>
<organism evidence="2">
    <name type="scientific">Zea mays</name>
    <name type="common">Maize</name>
    <dbReference type="NCBI Taxonomy" id="4577"/>
    <lineage>
        <taxon>Eukaryota</taxon>
        <taxon>Viridiplantae</taxon>
        <taxon>Streptophyta</taxon>
        <taxon>Embryophyta</taxon>
        <taxon>Tracheophyta</taxon>
        <taxon>Spermatophyta</taxon>
        <taxon>Magnoliopsida</taxon>
        <taxon>Liliopsida</taxon>
        <taxon>Poales</taxon>
        <taxon>Poaceae</taxon>
        <taxon>PACMAD clade</taxon>
        <taxon>Panicoideae</taxon>
        <taxon>Andropogonodae</taxon>
        <taxon>Andropogoneae</taxon>
        <taxon>Tripsacinae</taxon>
        <taxon>Zea</taxon>
    </lineage>
</organism>
<accession>A0A1D6QBP5</accession>
<feature type="compositionally biased region" description="Low complexity" evidence="1">
    <location>
        <begin position="1"/>
        <end position="20"/>
    </location>
</feature>
<protein>
    <submittedName>
        <fullName evidence="2">Starch synthase5</fullName>
    </submittedName>
</protein>
<dbReference type="EMBL" id="CM000780">
    <property type="protein sequence ID" value="AQK55664.1"/>
    <property type="molecule type" value="Genomic_DNA"/>
</dbReference>
<sequence length="58" mass="6325">MTRRSLATVSSTSRSSPTWSHAPLCTTSSREATTWTRSRAAAPRCPSLSRGPHGCRQH</sequence>
<feature type="compositionally biased region" description="Polar residues" evidence="1">
    <location>
        <begin position="25"/>
        <end position="37"/>
    </location>
</feature>
<name>A0A1D6QBP5_MAIZE</name>
<feature type="region of interest" description="Disordered" evidence="1">
    <location>
        <begin position="1"/>
        <end position="58"/>
    </location>
</feature>